<dbReference type="HOGENOM" id="CLU_1696730_0_0_1"/>
<dbReference type="InParanoid" id="A0A066WFR2"/>
<evidence type="ECO:0000313" key="2">
    <source>
        <dbReference type="Proteomes" id="UP000027361"/>
    </source>
</evidence>
<sequence>MANSLNLFHSTSRAQIWGLPGPGKAASLRFPGAQTSRSDWASGPDSVNFLTLAGLRYACAMVYWSVVYLRASYAAIWDWDWDGERSEQACWHGALGAYLQCKSIQVSANLCSSCQPEVKRPTSGHLQQDAADSLEVECLYRLKQTVSGAAGFRKL</sequence>
<comment type="caution">
    <text evidence="1">The sequence shown here is derived from an EMBL/GenBank/DDBJ whole genome shotgun (WGS) entry which is preliminary data.</text>
</comment>
<proteinExistence type="predicted"/>
<dbReference type="AlphaFoldDB" id="A0A066WFR2"/>
<name>A0A066WFR2_TILAU</name>
<keyword evidence="2" id="KW-1185">Reference proteome</keyword>
<gene>
    <name evidence="1" type="ORF">K437DRAFT_283630</name>
</gene>
<protein>
    <submittedName>
        <fullName evidence="1">Uncharacterized protein</fullName>
    </submittedName>
</protein>
<dbReference type="RefSeq" id="XP_013244381.1">
    <property type="nucleotide sequence ID" value="XM_013388927.1"/>
</dbReference>
<organism evidence="1 2">
    <name type="scientific">Tilletiaria anomala (strain ATCC 24038 / CBS 436.72 / UBC 951)</name>
    <dbReference type="NCBI Taxonomy" id="1037660"/>
    <lineage>
        <taxon>Eukaryota</taxon>
        <taxon>Fungi</taxon>
        <taxon>Dikarya</taxon>
        <taxon>Basidiomycota</taxon>
        <taxon>Ustilaginomycotina</taxon>
        <taxon>Exobasidiomycetes</taxon>
        <taxon>Georgefischeriales</taxon>
        <taxon>Tilletiariaceae</taxon>
        <taxon>Tilletiaria</taxon>
    </lineage>
</organism>
<accession>A0A066WFR2</accession>
<dbReference type="EMBL" id="JMSN01000021">
    <property type="protein sequence ID" value="KDN49595.1"/>
    <property type="molecule type" value="Genomic_DNA"/>
</dbReference>
<dbReference type="GeneID" id="25266943"/>
<dbReference type="Proteomes" id="UP000027361">
    <property type="component" value="Unassembled WGS sequence"/>
</dbReference>
<evidence type="ECO:0000313" key="1">
    <source>
        <dbReference type="EMBL" id="KDN49595.1"/>
    </source>
</evidence>
<reference evidence="1 2" key="1">
    <citation type="submission" date="2014-05" db="EMBL/GenBank/DDBJ databases">
        <title>Draft genome sequence of a rare smut relative, Tilletiaria anomala UBC 951.</title>
        <authorList>
            <consortium name="DOE Joint Genome Institute"/>
            <person name="Toome M."/>
            <person name="Kuo A."/>
            <person name="Henrissat B."/>
            <person name="Lipzen A."/>
            <person name="Tritt A."/>
            <person name="Yoshinaga Y."/>
            <person name="Zane M."/>
            <person name="Barry K."/>
            <person name="Grigoriev I.V."/>
            <person name="Spatafora J.W."/>
            <person name="Aimea M.C."/>
        </authorList>
    </citation>
    <scope>NUCLEOTIDE SEQUENCE [LARGE SCALE GENOMIC DNA]</scope>
    <source>
        <strain evidence="1 2">UBC 951</strain>
    </source>
</reference>